<evidence type="ECO:0000313" key="6">
    <source>
        <dbReference type="EMBL" id="OJZ80355.1"/>
    </source>
</evidence>
<evidence type="ECO:0000256" key="1">
    <source>
        <dbReference type="ARBA" id="ARBA00001974"/>
    </source>
</evidence>
<dbReference type="SUPFAM" id="SSF51905">
    <property type="entry name" value="FAD/NAD(P)-binding domain"/>
    <property type="match status" value="1"/>
</dbReference>
<reference evidence="7" key="1">
    <citation type="journal article" date="2017" name="Genome Biol.">
        <title>Comparative genomics reveals high biological diversity and specific adaptations in the industrially and medically important fungal genus Aspergillus.</title>
        <authorList>
            <person name="de Vries R.P."/>
            <person name="Riley R."/>
            <person name="Wiebenga A."/>
            <person name="Aguilar-Osorio G."/>
            <person name="Amillis S."/>
            <person name="Uchima C.A."/>
            <person name="Anderluh G."/>
            <person name="Asadollahi M."/>
            <person name="Askin M."/>
            <person name="Barry K."/>
            <person name="Battaglia E."/>
            <person name="Bayram O."/>
            <person name="Benocci T."/>
            <person name="Braus-Stromeyer S.A."/>
            <person name="Caldana C."/>
            <person name="Canovas D."/>
            <person name="Cerqueira G.C."/>
            <person name="Chen F."/>
            <person name="Chen W."/>
            <person name="Choi C."/>
            <person name="Clum A."/>
            <person name="Dos Santos R.A."/>
            <person name="Damasio A.R."/>
            <person name="Diallinas G."/>
            <person name="Emri T."/>
            <person name="Fekete E."/>
            <person name="Flipphi M."/>
            <person name="Freyberg S."/>
            <person name="Gallo A."/>
            <person name="Gournas C."/>
            <person name="Habgood R."/>
            <person name="Hainaut M."/>
            <person name="Harispe M.L."/>
            <person name="Henrissat B."/>
            <person name="Hilden K.S."/>
            <person name="Hope R."/>
            <person name="Hossain A."/>
            <person name="Karabika E."/>
            <person name="Karaffa L."/>
            <person name="Karanyi Z."/>
            <person name="Krasevec N."/>
            <person name="Kuo A."/>
            <person name="Kusch H."/>
            <person name="LaButti K."/>
            <person name="Lagendijk E.L."/>
            <person name="Lapidus A."/>
            <person name="Levasseur A."/>
            <person name="Lindquist E."/>
            <person name="Lipzen A."/>
            <person name="Logrieco A.F."/>
            <person name="MacCabe A."/>
            <person name="Maekelae M.R."/>
            <person name="Malavazi I."/>
            <person name="Melin P."/>
            <person name="Meyer V."/>
            <person name="Mielnichuk N."/>
            <person name="Miskei M."/>
            <person name="Molnar A.P."/>
            <person name="Mule G."/>
            <person name="Ngan C.Y."/>
            <person name="Orejas M."/>
            <person name="Orosz E."/>
            <person name="Ouedraogo J.P."/>
            <person name="Overkamp K.M."/>
            <person name="Park H.-S."/>
            <person name="Perrone G."/>
            <person name="Piumi F."/>
            <person name="Punt P.J."/>
            <person name="Ram A.F."/>
            <person name="Ramon A."/>
            <person name="Rauscher S."/>
            <person name="Record E."/>
            <person name="Riano-Pachon D.M."/>
            <person name="Robert V."/>
            <person name="Roehrig J."/>
            <person name="Ruller R."/>
            <person name="Salamov A."/>
            <person name="Salih N.S."/>
            <person name="Samson R.A."/>
            <person name="Sandor E."/>
            <person name="Sanguinetti M."/>
            <person name="Schuetze T."/>
            <person name="Sepcic K."/>
            <person name="Shelest E."/>
            <person name="Sherlock G."/>
            <person name="Sophianopoulou V."/>
            <person name="Squina F.M."/>
            <person name="Sun H."/>
            <person name="Susca A."/>
            <person name="Todd R.B."/>
            <person name="Tsang A."/>
            <person name="Unkles S.E."/>
            <person name="van de Wiele N."/>
            <person name="van Rossen-Uffink D."/>
            <person name="Oliveira J.V."/>
            <person name="Vesth T.C."/>
            <person name="Visser J."/>
            <person name="Yu J.-H."/>
            <person name="Zhou M."/>
            <person name="Andersen M.R."/>
            <person name="Archer D.B."/>
            <person name="Baker S.E."/>
            <person name="Benoit I."/>
            <person name="Brakhage A.A."/>
            <person name="Braus G.H."/>
            <person name="Fischer R."/>
            <person name="Frisvad J.C."/>
            <person name="Goldman G.H."/>
            <person name="Houbraken J."/>
            <person name="Oakley B."/>
            <person name="Pocsi I."/>
            <person name="Scazzocchio C."/>
            <person name="Seiboth B."/>
            <person name="vanKuyk P.A."/>
            <person name="Wortman J."/>
            <person name="Dyer P.S."/>
            <person name="Grigoriev I.V."/>
        </authorList>
    </citation>
    <scope>NUCLEOTIDE SEQUENCE [LARGE SCALE GENOMIC DNA]</scope>
    <source>
        <strain evidence="7">CBS 106.47</strain>
    </source>
</reference>
<dbReference type="Proteomes" id="UP000184063">
    <property type="component" value="Unassembled WGS sequence"/>
</dbReference>
<evidence type="ECO:0000256" key="4">
    <source>
        <dbReference type="ARBA" id="ARBA00023002"/>
    </source>
</evidence>
<dbReference type="InterPro" id="IPR020946">
    <property type="entry name" value="Flavin_mOase-like"/>
</dbReference>
<dbReference type="VEuPathDB" id="FungiDB:ASPFODRAFT_212749"/>
<proteinExistence type="predicted"/>
<comment type="cofactor">
    <cofactor evidence="1">
        <name>FAD</name>
        <dbReference type="ChEBI" id="CHEBI:57692"/>
    </cofactor>
</comment>
<dbReference type="InterPro" id="IPR051820">
    <property type="entry name" value="FAD-binding_MO"/>
</dbReference>
<keyword evidence="2" id="KW-0285">Flavoprotein</keyword>
<evidence type="ECO:0008006" key="8">
    <source>
        <dbReference type="Google" id="ProtNLM"/>
    </source>
</evidence>
<sequence>MSFASCYDIIIVGAGIAGVNCGYRVQTLLPDHTYAILEARNSAGGTWDLMRYPGVRLDSDIYTFGFSWYPFPHSQTVLDGNTVLNYINDAAKKHCIYDHILLNHRVTKATWSSDTHNWNLIAEADDRKLCFCARYVIFATGYFDYHEPLPVQIRGLHNFKGRVIHPQFWPESLDYSEKKVVVVGNGATAISLVPKLAETALGITIVQRSPHYVLPTSSGGDDSPIMRLLPTALSYWLKRLGWLSLTLLGYYACRRFPRAARDYMLSMVRDELPEHVPHDLHFRPKYNVWDQRLLTCLDGDLFKSIRDRKVNIETASIQNCTANGLLLEDGKTINADLIVTATGIKPQIAGSIQVGIDGSRCDVSERFMWKGMMLQGFPNAFFALGYLTSASWTMGTDLTALFACRLIRHMKGKNRLAATPHMRELSDLTERPLWNLRSTYMTTARSNLPKAGNFGPWKPRSNYLWDYIQACYGSFEGLEFFEGF</sequence>
<keyword evidence="5" id="KW-0503">Monooxygenase</keyword>
<evidence type="ECO:0000256" key="5">
    <source>
        <dbReference type="ARBA" id="ARBA00023033"/>
    </source>
</evidence>
<dbReference type="AlphaFoldDB" id="A0A1M3T0U2"/>
<dbReference type="Pfam" id="PF00743">
    <property type="entry name" value="FMO-like"/>
    <property type="match status" value="1"/>
</dbReference>
<dbReference type="Gene3D" id="3.50.50.60">
    <property type="entry name" value="FAD/NAD(P)-binding domain"/>
    <property type="match status" value="2"/>
</dbReference>
<keyword evidence="4" id="KW-0560">Oxidoreductase</keyword>
<accession>A0A1M3T0U2</accession>
<protein>
    <recommendedName>
        <fullName evidence="8">FAD/NAD(P)-binding domain-containing protein</fullName>
    </recommendedName>
</protein>
<dbReference type="PANTHER" id="PTHR43872:SF1">
    <property type="entry name" value="MONOOXYGENASE, PUTATIVE (AFU_ORTHOLOGUE AFUA_8G02570)-RELATED"/>
    <property type="match status" value="1"/>
</dbReference>
<dbReference type="GO" id="GO:0050661">
    <property type="term" value="F:NADP binding"/>
    <property type="evidence" value="ECO:0007669"/>
    <property type="project" value="InterPro"/>
</dbReference>
<keyword evidence="3" id="KW-0274">FAD</keyword>
<dbReference type="PRINTS" id="PR00368">
    <property type="entry name" value="FADPNR"/>
</dbReference>
<gene>
    <name evidence="6" type="ORF">ASPFODRAFT_212749</name>
</gene>
<evidence type="ECO:0000313" key="7">
    <source>
        <dbReference type="Proteomes" id="UP000184063"/>
    </source>
</evidence>
<evidence type="ECO:0000256" key="3">
    <source>
        <dbReference type="ARBA" id="ARBA00022827"/>
    </source>
</evidence>
<dbReference type="GO" id="GO:0050660">
    <property type="term" value="F:flavin adenine dinucleotide binding"/>
    <property type="evidence" value="ECO:0007669"/>
    <property type="project" value="InterPro"/>
</dbReference>
<dbReference type="GO" id="GO:0004499">
    <property type="term" value="F:N,N-dimethylaniline monooxygenase activity"/>
    <property type="evidence" value="ECO:0007669"/>
    <property type="project" value="InterPro"/>
</dbReference>
<name>A0A1M3T0U2_ASPLC</name>
<dbReference type="OrthoDB" id="66881at2759"/>
<organism evidence="6 7">
    <name type="scientific">Aspergillus luchuensis (strain CBS 106.47)</name>
    <dbReference type="NCBI Taxonomy" id="1137211"/>
    <lineage>
        <taxon>Eukaryota</taxon>
        <taxon>Fungi</taxon>
        <taxon>Dikarya</taxon>
        <taxon>Ascomycota</taxon>
        <taxon>Pezizomycotina</taxon>
        <taxon>Eurotiomycetes</taxon>
        <taxon>Eurotiomycetidae</taxon>
        <taxon>Eurotiales</taxon>
        <taxon>Aspergillaceae</taxon>
        <taxon>Aspergillus</taxon>
        <taxon>Aspergillus subgen. Circumdati</taxon>
    </lineage>
</organism>
<dbReference type="PANTHER" id="PTHR43872">
    <property type="entry name" value="MONOOXYGENASE, PUTATIVE (AFU_ORTHOLOGUE AFUA_8G02570)-RELATED"/>
    <property type="match status" value="1"/>
</dbReference>
<dbReference type="EMBL" id="KV878256">
    <property type="protein sequence ID" value="OJZ80355.1"/>
    <property type="molecule type" value="Genomic_DNA"/>
</dbReference>
<dbReference type="InterPro" id="IPR036188">
    <property type="entry name" value="FAD/NAD-bd_sf"/>
</dbReference>
<evidence type="ECO:0000256" key="2">
    <source>
        <dbReference type="ARBA" id="ARBA00022630"/>
    </source>
</evidence>